<dbReference type="GO" id="GO:0003677">
    <property type="term" value="F:DNA binding"/>
    <property type="evidence" value="ECO:0007669"/>
    <property type="project" value="UniProtKB-KW"/>
</dbReference>
<dbReference type="PANTHER" id="PTHR30346:SF0">
    <property type="entry name" value="HCA OPERON TRANSCRIPTIONAL ACTIVATOR HCAR"/>
    <property type="match status" value="1"/>
</dbReference>
<evidence type="ECO:0000256" key="3">
    <source>
        <dbReference type="ARBA" id="ARBA00023125"/>
    </source>
</evidence>
<keyword evidence="2" id="KW-0805">Transcription regulation</keyword>
<name>A0A5C5RXH2_9ACTN</name>
<protein>
    <submittedName>
        <fullName evidence="7">LysR family transcriptional regulator</fullName>
    </submittedName>
</protein>
<comment type="caution">
    <text evidence="7">The sequence shown here is derived from an EMBL/GenBank/DDBJ whole genome shotgun (WGS) entry which is preliminary data.</text>
</comment>
<keyword evidence="4" id="KW-0010">Activator</keyword>
<dbReference type="Gene3D" id="1.10.10.10">
    <property type="entry name" value="Winged helix-like DNA-binding domain superfamily/Winged helix DNA-binding domain"/>
    <property type="match status" value="1"/>
</dbReference>
<evidence type="ECO:0000256" key="1">
    <source>
        <dbReference type="ARBA" id="ARBA00009437"/>
    </source>
</evidence>
<feature type="domain" description="HTH lysR-type" evidence="6">
    <location>
        <begin position="1"/>
        <end position="58"/>
    </location>
</feature>
<accession>A0A5C5RXH2</accession>
<dbReference type="FunFam" id="1.10.10.10:FF:000001">
    <property type="entry name" value="LysR family transcriptional regulator"/>
    <property type="match status" value="1"/>
</dbReference>
<dbReference type="Proteomes" id="UP000319375">
    <property type="component" value="Unassembled WGS sequence"/>
</dbReference>
<dbReference type="AlphaFoldDB" id="A0A5C5RXH2"/>
<keyword evidence="5" id="KW-0804">Transcription</keyword>
<dbReference type="EMBL" id="VIGX01000013">
    <property type="protein sequence ID" value="TWS27484.1"/>
    <property type="molecule type" value="Genomic_DNA"/>
</dbReference>
<dbReference type="OrthoDB" id="3176554at2"/>
<proteinExistence type="inferred from homology"/>
<reference evidence="7 8" key="1">
    <citation type="submission" date="2019-06" db="EMBL/GenBank/DDBJ databases">
        <title>Tsukamurella conjunctivitidis sp. nov., Tsukamurella assacharolytica sp. nov. and Tsukamurella sputae sp. nov. isolated from patients with conjunctivitis, bacteraemia (lymphoma) and respiratory infection (sputum) in Hong Kong.</title>
        <authorList>
            <person name="Teng J.L.L."/>
            <person name="Lee H.H."/>
            <person name="Fong J.Y.H."/>
            <person name="Fok K.M.N."/>
            <person name="Lau S.K.P."/>
            <person name="Woo P.C.Y."/>
        </authorList>
    </citation>
    <scope>NUCLEOTIDE SEQUENCE [LARGE SCALE GENOMIC DNA]</scope>
    <source>
        <strain evidence="7 8">HKU72</strain>
    </source>
</reference>
<keyword evidence="3" id="KW-0238">DNA-binding</keyword>
<dbReference type="GO" id="GO:0003700">
    <property type="term" value="F:DNA-binding transcription factor activity"/>
    <property type="evidence" value="ECO:0007669"/>
    <property type="project" value="InterPro"/>
</dbReference>
<dbReference type="RefSeq" id="WP_146488427.1">
    <property type="nucleotide sequence ID" value="NZ_VIGX01000013.1"/>
</dbReference>
<evidence type="ECO:0000256" key="5">
    <source>
        <dbReference type="ARBA" id="ARBA00023163"/>
    </source>
</evidence>
<dbReference type="SUPFAM" id="SSF53850">
    <property type="entry name" value="Periplasmic binding protein-like II"/>
    <property type="match status" value="1"/>
</dbReference>
<evidence type="ECO:0000313" key="7">
    <source>
        <dbReference type="EMBL" id="TWS27484.1"/>
    </source>
</evidence>
<dbReference type="PROSITE" id="PS50931">
    <property type="entry name" value="HTH_LYSR"/>
    <property type="match status" value="1"/>
</dbReference>
<dbReference type="InterPro" id="IPR005119">
    <property type="entry name" value="LysR_subst-bd"/>
</dbReference>
<dbReference type="InterPro" id="IPR036390">
    <property type="entry name" value="WH_DNA-bd_sf"/>
</dbReference>
<sequence>MEIWHLRYFVAAAEEGTVARAADRLHMAASPLSRRIRDLERELGVALFVRAHHRLELTPDGADLLPRAADVVARFDAIAESAAPARMTVGIAPDVSAASRDLVLAAIAEACPGVEVVLAPAHTGPLLASLRAGDLGLAVAHGPIEEPGVDSVLLERRRSYAVVGRGTALGDRTSVHLSELADLAFASIDATAAPALYGRLDEALRAAGVHRRATVADSNFAGVAQLVAAGQAFTLSTRDTGTAARLLRDEDVVFLEVDGAGALSTHAVWGTARIIADPRVRDAVAAIRRAAAGGSAEP</sequence>
<evidence type="ECO:0000256" key="4">
    <source>
        <dbReference type="ARBA" id="ARBA00023159"/>
    </source>
</evidence>
<organism evidence="7 8">
    <name type="scientific">Tsukamurella conjunctivitidis</name>
    <dbReference type="NCBI Taxonomy" id="2592068"/>
    <lineage>
        <taxon>Bacteria</taxon>
        <taxon>Bacillati</taxon>
        <taxon>Actinomycetota</taxon>
        <taxon>Actinomycetes</taxon>
        <taxon>Mycobacteriales</taxon>
        <taxon>Tsukamurellaceae</taxon>
        <taxon>Tsukamurella</taxon>
    </lineage>
</organism>
<evidence type="ECO:0000313" key="8">
    <source>
        <dbReference type="Proteomes" id="UP000319375"/>
    </source>
</evidence>
<comment type="similarity">
    <text evidence="1">Belongs to the LysR transcriptional regulatory family.</text>
</comment>
<dbReference type="Pfam" id="PF03466">
    <property type="entry name" value="LysR_substrate"/>
    <property type="match status" value="1"/>
</dbReference>
<dbReference type="PRINTS" id="PR00039">
    <property type="entry name" value="HTHLYSR"/>
</dbReference>
<dbReference type="Gene3D" id="3.40.190.10">
    <property type="entry name" value="Periplasmic binding protein-like II"/>
    <property type="match status" value="2"/>
</dbReference>
<evidence type="ECO:0000256" key="2">
    <source>
        <dbReference type="ARBA" id="ARBA00023015"/>
    </source>
</evidence>
<dbReference type="Pfam" id="PF00126">
    <property type="entry name" value="HTH_1"/>
    <property type="match status" value="1"/>
</dbReference>
<gene>
    <name evidence="7" type="ORF">FK530_18375</name>
</gene>
<dbReference type="SUPFAM" id="SSF46785">
    <property type="entry name" value="Winged helix' DNA-binding domain"/>
    <property type="match status" value="1"/>
</dbReference>
<evidence type="ECO:0000259" key="6">
    <source>
        <dbReference type="PROSITE" id="PS50931"/>
    </source>
</evidence>
<dbReference type="PANTHER" id="PTHR30346">
    <property type="entry name" value="TRANSCRIPTIONAL DUAL REGULATOR HCAR-RELATED"/>
    <property type="match status" value="1"/>
</dbReference>
<keyword evidence="8" id="KW-1185">Reference proteome</keyword>
<dbReference type="InterPro" id="IPR036388">
    <property type="entry name" value="WH-like_DNA-bd_sf"/>
</dbReference>
<dbReference type="GO" id="GO:0032993">
    <property type="term" value="C:protein-DNA complex"/>
    <property type="evidence" value="ECO:0007669"/>
    <property type="project" value="TreeGrafter"/>
</dbReference>
<dbReference type="InterPro" id="IPR000847">
    <property type="entry name" value="LysR_HTH_N"/>
</dbReference>